<name>A0A5B8G7B3_9GAMA</name>
<keyword evidence="3" id="KW-1185">Reference proteome</keyword>
<sequence length="290" mass="31966">MCDPYVMFVSRADDGVVCEVSVKGGKRKATVYPHTEDNWVTETDSLKEAFQSTGLCAMLCAMWRGDLCFNFHNAFRLVLFLFCYVMHVCYILMFLGPLNPYWITGPSTTWFSVPAVAPSALISAPERVILGCEGKEFCRLVSVLPVINTTLGPVYPNFTRGTDGVRTDYRQALRRAASVLANFSCSHFVISPYGGMNGSMLDGLRMAFGLWLYALDHHCHPDAVSIAVGDVDPVRYGVVGGPPLPLSEPVPCDVSWDDVYNSAYLGRIAVNETCKFGGEKPTVVSYVRLK</sequence>
<evidence type="ECO:0000313" key="3">
    <source>
        <dbReference type="Proteomes" id="UP001147731"/>
    </source>
</evidence>
<dbReference type="Proteomes" id="UP001147731">
    <property type="component" value="Segment"/>
</dbReference>
<keyword evidence="2" id="KW-0261">Viral envelope protein</keyword>
<evidence type="ECO:0000313" key="2">
    <source>
        <dbReference type="EMBL" id="QDQ69235.1"/>
    </source>
</evidence>
<dbReference type="GO" id="GO:0019031">
    <property type="term" value="C:viral envelope"/>
    <property type="evidence" value="ECO:0007669"/>
    <property type="project" value="UniProtKB-KW"/>
</dbReference>
<evidence type="ECO:0000256" key="1">
    <source>
        <dbReference type="SAM" id="Phobius"/>
    </source>
</evidence>
<keyword evidence="2" id="KW-0946">Virion</keyword>
<dbReference type="InterPro" id="IPR057861">
    <property type="entry name" value="BDLF2/ORF27-like"/>
</dbReference>
<gene>
    <name evidence="2" type="primary">ORF27</name>
</gene>
<protein>
    <submittedName>
        <fullName evidence="2">Envelope glycoprotein 48</fullName>
    </submittedName>
</protein>
<organism evidence="2 3">
    <name type="scientific">Colobine gammaherpesvirus 1</name>
    <dbReference type="NCBI Taxonomy" id="2597325"/>
    <lineage>
        <taxon>Viruses</taxon>
        <taxon>Duplodnaviria</taxon>
        <taxon>Heunggongvirae</taxon>
        <taxon>Peploviricota</taxon>
        <taxon>Herviviricetes</taxon>
        <taxon>Herpesvirales</taxon>
        <taxon>Orthoherpesviridae</taxon>
        <taxon>Gammaherpesvirinae</taxon>
        <taxon>Rhadinovirus</taxon>
        <taxon>Rhadinovirus colobinegamma1</taxon>
    </lineage>
</organism>
<dbReference type="GeneID" id="80540367"/>
<keyword evidence="1" id="KW-1133">Transmembrane helix</keyword>
<dbReference type="KEGG" id="vg:80540367"/>
<accession>A0A5B8G7B3</accession>
<dbReference type="EMBL" id="MH932584">
    <property type="protein sequence ID" value="QDQ69235.1"/>
    <property type="molecule type" value="Genomic_DNA"/>
</dbReference>
<dbReference type="RefSeq" id="YP_010801655.1">
    <property type="nucleotide sequence ID" value="NC_076967.1"/>
</dbReference>
<keyword evidence="1" id="KW-0472">Membrane</keyword>
<proteinExistence type="predicted"/>
<dbReference type="Pfam" id="PF25730">
    <property type="entry name" value="Herpes_BDLF2"/>
    <property type="match status" value="1"/>
</dbReference>
<keyword evidence="1" id="KW-0812">Transmembrane</keyword>
<reference evidence="2" key="1">
    <citation type="journal article" date="2019" name="Emerg. Infect. Dis.">
        <title>Novel Virus Related to Kaposi's Sarcoma-Associated Herpesvirus from Colobus Monkey.</title>
        <authorList>
            <person name="Dhingra A."/>
            <person name="Ganzenmueller T."/>
            <person name="Hage E."/>
            <person name="Suarez N.M."/>
            <person name="Matz-Rensing K."/>
            <person name="Widmer D."/>
            <person name="Pohlmann S."/>
            <person name="Davison A.J."/>
            <person name="Schulz T.F."/>
            <person name="Kaul A."/>
        </authorList>
    </citation>
    <scope>NUCLEOTIDE SEQUENCE</scope>
    <source>
        <strain evidence="2">Hannover</strain>
    </source>
</reference>
<feature type="transmembrane region" description="Helical" evidence="1">
    <location>
        <begin position="74"/>
        <end position="95"/>
    </location>
</feature>